<sequence>MIQQQASSRDSGISIVWDPQALNIMTSHEPASVIISRFCHIYRAGFSVYEHHDST</sequence>
<reference evidence="1" key="1">
    <citation type="journal article" date="2019" name="bioRxiv">
        <title>The Genome of the Zebra Mussel, Dreissena polymorpha: A Resource for Invasive Species Research.</title>
        <authorList>
            <person name="McCartney M.A."/>
            <person name="Auch B."/>
            <person name="Kono T."/>
            <person name="Mallez S."/>
            <person name="Zhang Y."/>
            <person name="Obille A."/>
            <person name="Becker A."/>
            <person name="Abrahante J.E."/>
            <person name="Garbe J."/>
            <person name="Badalamenti J.P."/>
            <person name="Herman A."/>
            <person name="Mangelson H."/>
            <person name="Liachko I."/>
            <person name="Sullivan S."/>
            <person name="Sone E.D."/>
            <person name="Koren S."/>
            <person name="Silverstein K.A.T."/>
            <person name="Beckman K.B."/>
            <person name="Gohl D.M."/>
        </authorList>
    </citation>
    <scope>NUCLEOTIDE SEQUENCE</scope>
    <source>
        <strain evidence="1">Duluth1</strain>
        <tissue evidence="1">Whole animal</tissue>
    </source>
</reference>
<keyword evidence="2" id="KW-1185">Reference proteome</keyword>
<gene>
    <name evidence="1" type="ORF">DPMN_067707</name>
</gene>
<evidence type="ECO:0000313" key="2">
    <source>
        <dbReference type="Proteomes" id="UP000828390"/>
    </source>
</evidence>
<organism evidence="1 2">
    <name type="scientific">Dreissena polymorpha</name>
    <name type="common">Zebra mussel</name>
    <name type="synonym">Mytilus polymorpha</name>
    <dbReference type="NCBI Taxonomy" id="45954"/>
    <lineage>
        <taxon>Eukaryota</taxon>
        <taxon>Metazoa</taxon>
        <taxon>Spiralia</taxon>
        <taxon>Lophotrochozoa</taxon>
        <taxon>Mollusca</taxon>
        <taxon>Bivalvia</taxon>
        <taxon>Autobranchia</taxon>
        <taxon>Heteroconchia</taxon>
        <taxon>Euheterodonta</taxon>
        <taxon>Imparidentia</taxon>
        <taxon>Neoheterodontei</taxon>
        <taxon>Myida</taxon>
        <taxon>Dreissenoidea</taxon>
        <taxon>Dreissenidae</taxon>
        <taxon>Dreissena</taxon>
    </lineage>
</organism>
<accession>A0A9D4BT04</accession>
<dbReference type="Proteomes" id="UP000828390">
    <property type="component" value="Unassembled WGS sequence"/>
</dbReference>
<evidence type="ECO:0000313" key="1">
    <source>
        <dbReference type="EMBL" id="KAH3708260.1"/>
    </source>
</evidence>
<proteinExistence type="predicted"/>
<dbReference type="AlphaFoldDB" id="A0A9D4BT04"/>
<reference evidence="1" key="2">
    <citation type="submission" date="2020-11" db="EMBL/GenBank/DDBJ databases">
        <authorList>
            <person name="McCartney M.A."/>
            <person name="Auch B."/>
            <person name="Kono T."/>
            <person name="Mallez S."/>
            <person name="Becker A."/>
            <person name="Gohl D.M."/>
            <person name="Silverstein K.A.T."/>
            <person name="Koren S."/>
            <person name="Bechman K.B."/>
            <person name="Herman A."/>
            <person name="Abrahante J.E."/>
            <person name="Garbe J."/>
        </authorList>
    </citation>
    <scope>NUCLEOTIDE SEQUENCE</scope>
    <source>
        <strain evidence="1">Duluth1</strain>
        <tissue evidence="1">Whole animal</tissue>
    </source>
</reference>
<protein>
    <submittedName>
        <fullName evidence="1">Uncharacterized protein</fullName>
    </submittedName>
</protein>
<name>A0A9D4BT04_DREPO</name>
<dbReference type="EMBL" id="JAIWYP010000014">
    <property type="protein sequence ID" value="KAH3708260.1"/>
    <property type="molecule type" value="Genomic_DNA"/>
</dbReference>
<comment type="caution">
    <text evidence="1">The sequence shown here is derived from an EMBL/GenBank/DDBJ whole genome shotgun (WGS) entry which is preliminary data.</text>
</comment>